<keyword evidence="8" id="KW-0812">Transmembrane</keyword>
<reference evidence="10" key="1">
    <citation type="submission" date="2020-01" db="EMBL/GenBank/DDBJ databases">
        <title>Development of genomics and gene disruption for Polysphondylium violaceum indicates a role for the polyketide synthase stlB in stalk morphogenesis.</title>
        <authorList>
            <person name="Narita B."/>
            <person name="Kawabe Y."/>
            <person name="Kin K."/>
            <person name="Saito T."/>
            <person name="Gibbs R."/>
            <person name="Kuspa A."/>
            <person name="Muzny D."/>
            <person name="Queller D."/>
            <person name="Richards S."/>
            <person name="Strassman J."/>
            <person name="Sucgang R."/>
            <person name="Worley K."/>
            <person name="Schaap P."/>
        </authorList>
    </citation>
    <scope>NUCLEOTIDE SEQUENCE</scope>
    <source>
        <strain evidence="10">QSvi11</strain>
    </source>
</reference>
<dbReference type="InterPro" id="IPR003368">
    <property type="entry name" value="POMP_repeat"/>
</dbReference>
<feature type="signal peptide" evidence="9">
    <location>
        <begin position="1"/>
        <end position="18"/>
    </location>
</feature>
<organism evidence="10 11">
    <name type="scientific">Polysphondylium violaceum</name>
    <dbReference type="NCBI Taxonomy" id="133409"/>
    <lineage>
        <taxon>Eukaryota</taxon>
        <taxon>Amoebozoa</taxon>
        <taxon>Evosea</taxon>
        <taxon>Eumycetozoa</taxon>
        <taxon>Dictyostelia</taxon>
        <taxon>Dictyosteliales</taxon>
        <taxon>Dictyosteliaceae</taxon>
        <taxon>Polysphondylium</taxon>
    </lineage>
</organism>
<dbReference type="EMBL" id="AJWJ01000012">
    <property type="protein sequence ID" value="KAF2078089.1"/>
    <property type="molecule type" value="Genomic_DNA"/>
</dbReference>
<accession>A0A8J4VBD6</accession>
<feature type="transmembrane region" description="Helical" evidence="8">
    <location>
        <begin position="450"/>
        <end position="471"/>
    </location>
</feature>
<evidence type="ECO:0000256" key="8">
    <source>
        <dbReference type="SAM" id="Phobius"/>
    </source>
</evidence>
<keyword evidence="7" id="KW-0998">Cell outer membrane</keyword>
<evidence type="ECO:0000256" key="7">
    <source>
        <dbReference type="ARBA" id="ARBA00023237"/>
    </source>
</evidence>
<dbReference type="PANTHER" id="PTHR11319">
    <property type="entry name" value="G PROTEIN-COUPLED RECEPTOR-RELATED"/>
    <property type="match status" value="1"/>
</dbReference>
<evidence type="ECO:0000256" key="1">
    <source>
        <dbReference type="ARBA" id="ARBA00004196"/>
    </source>
</evidence>
<dbReference type="AlphaFoldDB" id="A0A8J4VBD6"/>
<evidence type="ECO:0000313" key="11">
    <source>
        <dbReference type="Proteomes" id="UP000695562"/>
    </source>
</evidence>
<evidence type="ECO:0000256" key="6">
    <source>
        <dbReference type="ARBA" id="ARBA00023136"/>
    </source>
</evidence>
<sequence>MIKYIVLLVILAISCTSAQVKKECTWWLSYESQFIDHTGTFQDPFARLSNAINAVFTSTACPVDYDNSVPRYIYMITSETGVYKGVGNREISVSQPESATFQIFVVPVDKGAVEAYPMQQSQYYGVIDGENTNGLLKISELFPTLTFKGIYWKNGSSKQGSTFGASIVVAGQTNSVNFDGCKFENLNGGKTGSIYFNAQSDSVINNCTFINNSATGYGGVFYFPTSFSKISLLASVFSGNKASVGGGSIYSSAYTLLIKNTQFKNGNAAKGGALYIEKSPRIADLVWDQLNFVNNMATDGGALYDHMSSIEYTNAVFTKNNATNGGACYFDTSTSVFSHSLFQENTAINGGAVWTIDKSLKTAQLLIKLSNFNSNRAEIGGAMYCNASTSNLNTQNNYSMNYATPAKDNTTIDFCTSSCLTASAVCGCYSGCGIPPVPPKVITDTKETKIAIGIFLPVTAILLGVVIFLLWKTNEKAKQKKANLNYDEIKLTIPDNSNDPL</sequence>
<evidence type="ECO:0000256" key="2">
    <source>
        <dbReference type="ARBA" id="ARBA00004442"/>
    </source>
</evidence>
<evidence type="ECO:0008006" key="12">
    <source>
        <dbReference type="Google" id="ProtNLM"/>
    </source>
</evidence>
<keyword evidence="5 9" id="KW-0732">Signal</keyword>
<evidence type="ECO:0000256" key="4">
    <source>
        <dbReference type="ARBA" id="ARBA00022525"/>
    </source>
</evidence>
<dbReference type="SUPFAM" id="SSF51126">
    <property type="entry name" value="Pectin lyase-like"/>
    <property type="match status" value="1"/>
</dbReference>
<dbReference type="PROSITE" id="PS51257">
    <property type="entry name" value="PROKAR_LIPOPROTEIN"/>
    <property type="match status" value="1"/>
</dbReference>
<keyword evidence="6 8" id="KW-0472">Membrane</keyword>
<evidence type="ECO:0000256" key="9">
    <source>
        <dbReference type="SAM" id="SignalP"/>
    </source>
</evidence>
<dbReference type="PANTHER" id="PTHR11319:SF35">
    <property type="entry name" value="OUTER MEMBRANE PROTEIN PMPC-RELATED"/>
    <property type="match status" value="1"/>
</dbReference>
<name>A0A8J4VBD6_9MYCE</name>
<proteinExistence type="predicted"/>
<keyword evidence="8" id="KW-1133">Transmembrane helix</keyword>
<keyword evidence="11" id="KW-1185">Reference proteome</keyword>
<dbReference type="OrthoDB" id="2018448at2759"/>
<keyword evidence="4" id="KW-0964">Secreted</keyword>
<comment type="caution">
    <text evidence="10">The sequence shown here is derived from an EMBL/GenBank/DDBJ whole genome shotgun (WGS) entry which is preliminary data.</text>
</comment>
<evidence type="ECO:0000256" key="5">
    <source>
        <dbReference type="ARBA" id="ARBA00022729"/>
    </source>
</evidence>
<evidence type="ECO:0000313" key="10">
    <source>
        <dbReference type="EMBL" id="KAF2078089.1"/>
    </source>
</evidence>
<dbReference type="Proteomes" id="UP000695562">
    <property type="component" value="Unassembled WGS sequence"/>
</dbReference>
<comment type="subcellular location">
    <subcellularLocation>
        <location evidence="1">Cell envelope</location>
    </subcellularLocation>
    <subcellularLocation>
        <location evidence="2">Cell outer membrane</location>
    </subcellularLocation>
    <subcellularLocation>
        <location evidence="3">Secreted</location>
    </subcellularLocation>
</comment>
<dbReference type="GO" id="GO:0005576">
    <property type="term" value="C:extracellular region"/>
    <property type="evidence" value="ECO:0007669"/>
    <property type="project" value="UniProtKB-SubCell"/>
</dbReference>
<feature type="chain" id="PRO_5035153746" description="Right handed beta helix domain-containing protein" evidence="9">
    <location>
        <begin position="19"/>
        <end position="501"/>
    </location>
</feature>
<dbReference type="Pfam" id="PF02415">
    <property type="entry name" value="Chlam_PMP"/>
    <property type="match status" value="2"/>
</dbReference>
<protein>
    <recommendedName>
        <fullName evidence="12">Right handed beta helix domain-containing protein</fullName>
    </recommendedName>
</protein>
<gene>
    <name evidence="10" type="ORF">CYY_000640</name>
</gene>
<dbReference type="InterPro" id="IPR011050">
    <property type="entry name" value="Pectin_lyase_fold/virulence"/>
</dbReference>
<evidence type="ECO:0000256" key="3">
    <source>
        <dbReference type="ARBA" id="ARBA00004613"/>
    </source>
</evidence>